<dbReference type="EMBL" id="CP077076">
    <property type="protein sequence ID" value="QXH53674.1"/>
    <property type="molecule type" value="Genomic_DNA"/>
</dbReference>
<dbReference type="InterPro" id="IPR011646">
    <property type="entry name" value="KAP_P-loop"/>
</dbReference>
<organism evidence="2 3">
    <name type="scientific">Pseudomonas fakonensis</name>
    <dbReference type="NCBI Taxonomy" id="2842355"/>
    <lineage>
        <taxon>Bacteria</taxon>
        <taxon>Pseudomonadati</taxon>
        <taxon>Pseudomonadota</taxon>
        <taxon>Gammaproteobacteria</taxon>
        <taxon>Pseudomonadales</taxon>
        <taxon>Pseudomonadaceae</taxon>
        <taxon>Pseudomonas</taxon>
    </lineage>
</organism>
<dbReference type="Proteomes" id="UP001046350">
    <property type="component" value="Chromosome"/>
</dbReference>
<feature type="domain" description="KAP NTPase" evidence="1">
    <location>
        <begin position="7"/>
        <end position="247"/>
    </location>
</feature>
<name>A0ABX8NBC5_9PSED</name>
<evidence type="ECO:0000313" key="3">
    <source>
        <dbReference type="Proteomes" id="UP001046350"/>
    </source>
</evidence>
<dbReference type="Pfam" id="PF07693">
    <property type="entry name" value="KAP_NTPase"/>
    <property type="match status" value="1"/>
</dbReference>
<keyword evidence="3" id="KW-1185">Reference proteome</keyword>
<proteinExistence type="predicted"/>
<dbReference type="RefSeq" id="WP_217843071.1">
    <property type="nucleotide sequence ID" value="NZ_CP077076.1"/>
</dbReference>
<evidence type="ECO:0000259" key="1">
    <source>
        <dbReference type="Pfam" id="PF07693"/>
    </source>
</evidence>
<accession>A0ABX8NBC5</accession>
<sequence length="594" mass="68347">MKNDINHHISESIKRYLKQSDTENAILLNGKWGCGKTHFIEDFIRNNTSDDVRTLYISLFGLKSSRDIDNRILSSFYPALESKPAKLIGALLKAASATISLDLDGSGTDETKIKADSKEINLYNLLIADKKDFILILDDFERTDIKVPELLGYIYNAVLSCKIKTIVIANEEEIPDENKLAYSRFKEKVIGKTFEVRHDPKTVISSFLKPHKFLSKHRDAILETFALSDHKNLRTVKQTIDDFTILHDQLEPQYKTHQDYVNALIRTFFPLSNTLRSNANRHNIKELLQHNSDFRNRYLAKQNPIFNDTLWREIIIEHDYSNLNPETSKLSYFIKSPPKEKDTLEQLKQFKLLEEPEFYDLLKTLVSEVKNNSETPPALYIEKIKLLAIFSEEGLSSLPTTSLKNFIASYENHYRESHHWGNTKLEDSTVASTSPTLRAALTKLIKNNNSTYIKRSQEASTQATSEEAEKFYLATTSGDRTALLGILKKRSSSAYFSTLSAEALSNAILNCKHSALEDFHEIVHSRYVDYRLRPHPAHPYYAADAEFWHEFKKIIQHKRANLSKFKVYIIEQFLNNSVDSFIYLLTGKKSDEPT</sequence>
<reference evidence="2" key="1">
    <citation type="journal article" date="2021" name="Microorganisms">
        <title>The Ever-Expanding Pseudomonas Genus: Description of 43 New Species and Partition of the Pseudomonas putida Group.</title>
        <authorList>
            <person name="Girard L."/>
            <person name="Lood C."/>
            <person name="Hofte M."/>
            <person name="Vandamme P."/>
            <person name="Rokni-Zadeh H."/>
            <person name="van Noort V."/>
            <person name="Lavigne R."/>
            <person name="De Mot R."/>
        </authorList>
    </citation>
    <scope>NUCLEOTIDE SEQUENCE</scope>
    <source>
        <strain evidence="2">COW40</strain>
    </source>
</reference>
<gene>
    <name evidence="2" type="ORF">KSS94_11375</name>
</gene>
<evidence type="ECO:0000313" key="2">
    <source>
        <dbReference type="EMBL" id="QXH53674.1"/>
    </source>
</evidence>
<protein>
    <submittedName>
        <fullName evidence="2">KAP family NTPase</fullName>
    </submittedName>
</protein>